<keyword evidence="2" id="KW-0812">Transmembrane</keyword>
<feature type="transmembrane region" description="Helical" evidence="2">
    <location>
        <begin position="304"/>
        <end position="322"/>
    </location>
</feature>
<dbReference type="Pfam" id="PF24267">
    <property type="entry name" value="HVO_1552_C"/>
    <property type="match status" value="1"/>
</dbReference>
<keyword evidence="2" id="KW-0472">Membrane</keyword>
<dbReference type="InterPro" id="IPR056525">
    <property type="entry name" value="HVO_1552_C"/>
</dbReference>
<dbReference type="CDD" id="cd00090">
    <property type="entry name" value="HTH_ARSR"/>
    <property type="match status" value="1"/>
</dbReference>
<dbReference type="RefSeq" id="WP_224827494.1">
    <property type="nucleotide sequence ID" value="NZ_JAIVEF010000001.1"/>
</dbReference>
<name>A0ABD5QGP7_9EURY</name>
<evidence type="ECO:0000313" key="5">
    <source>
        <dbReference type="Proteomes" id="UP001595925"/>
    </source>
</evidence>
<feature type="compositionally biased region" description="Acidic residues" evidence="1">
    <location>
        <begin position="182"/>
        <end position="208"/>
    </location>
</feature>
<dbReference type="AlphaFoldDB" id="A0ABD5QGP7"/>
<reference evidence="4 5" key="1">
    <citation type="journal article" date="2019" name="Int. J. Syst. Evol. Microbiol.">
        <title>The Global Catalogue of Microorganisms (GCM) 10K type strain sequencing project: providing services to taxonomists for standard genome sequencing and annotation.</title>
        <authorList>
            <consortium name="The Broad Institute Genomics Platform"/>
            <consortium name="The Broad Institute Genome Sequencing Center for Infectious Disease"/>
            <person name="Wu L."/>
            <person name="Ma J."/>
        </authorList>
    </citation>
    <scope>NUCLEOTIDE SEQUENCE [LARGE SCALE GENOMIC DNA]</scope>
    <source>
        <strain evidence="4 5">CGMCC 1.15824</strain>
    </source>
</reference>
<evidence type="ECO:0000256" key="2">
    <source>
        <dbReference type="SAM" id="Phobius"/>
    </source>
</evidence>
<dbReference type="Gene3D" id="1.10.10.10">
    <property type="entry name" value="Winged helix-like DNA-binding domain superfamily/Winged helix DNA-binding domain"/>
    <property type="match status" value="1"/>
</dbReference>
<feature type="compositionally biased region" description="Low complexity" evidence="1">
    <location>
        <begin position="243"/>
        <end position="285"/>
    </location>
</feature>
<feature type="transmembrane region" description="Helical" evidence="2">
    <location>
        <begin position="121"/>
        <end position="142"/>
    </location>
</feature>
<keyword evidence="2" id="KW-1133">Transmembrane helix</keyword>
<feature type="compositionally biased region" description="Gly residues" evidence="1">
    <location>
        <begin position="222"/>
        <end position="234"/>
    </location>
</feature>
<evidence type="ECO:0000256" key="1">
    <source>
        <dbReference type="SAM" id="MobiDB-lite"/>
    </source>
</evidence>
<evidence type="ECO:0000259" key="3">
    <source>
        <dbReference type="Pfam" id="PF24267"/>
    </source>
</evidence>
<organism evidence="4 5">
    <name type="scientific">Saliphagus infecundisoli</name>
    <dbReference type="NCBI Taxonomy" id="1849069"/>
    <lineage>
        <taxon>Archaea</taxon>
        <taxon>Methanobacteriati</taxon>
        <taxon>Methanobacteriota</taxon>
        <taxon>Stenosarchaea group</taxon>
        <taxon>Halobacteria</taxon>
        <taxon>Halobacteriales</taxon>
        <taxon>Natrialbaceae</taxon>
        <taxon>Saliphagus</taxon>
    </lineage>
</organism>
<comment type="caution">
    <text evidence="4">The sequence shown here is derived from an EMBL/GenBank/DDBJ whole genome shotgun (WGS) entry which is preliminary data.</text>
</comment>
<evidence type="ECO:0000313" key="4">
    <source>
        <dbReference type="EMBL" id="MFC4988784.1"/>
    </source>
</evidence>
<dbReference type="SUPFAM" id="SSF46785">
    <property type="entry name" value="Winged helix' DNA-binding domain"/>
    <property type="match status" value="1"/>
</dbReference>
<sequence>MARLFPLRSETPETDDRPRVVDLEGEDADAVFGALSSTTARRIYGHLAAEPATPSDVAEAVDTSIQNVRYHIESLEEAGLIEVVDTWYSSRGNEMSVYAASDGPLVVAADRSRADRLREALSRYLGGLAVLAGASLFVQYGLERLASAMGLLDSSGFGGDDAGPEDASTDGDDAGEGGGTEGDGDEGDDARETEAADEEDALEEEGAGIEDVGGANESSGNDTGGVDTGGGANETGGVDDGADANATGTNETGTGGADTPTPTETSTPTETPTPTETEPVGTGTPADGAPEAADAVLGAVPPGVLFFLGGLCVLTLVTVWWYRRPY</sequence>
<dbReference type="EMBL" id="JBHSJG010000036">
    <property type="protein sequence ID" value="MFC4988784.1"/>
    <property type="molecule type" value="Genomic_DNA"/>
</dbReference>
<dbReference type="InterPro" id="IPR036388">
    <property type="entry name" value="WH-like_DNA-bd_sf"/>
</dbReference>
<gene>
    <name evidence="4" type="ORF">ACFPFO_13625</name>
</gene>
<accession>A0ABD5QGP7</accession>
<feature type="compositionally biased region" description="Acidic residues" evidence="1">
    <location>
        <begin position="162"/>
        <end position="175"/>
    </location>
</feature>
<feature type="region of interest" description="Disordered" evidence="1">
    <location>
        <begin position="156"/>
        <end position="290"/>
    </location>
</feature>
<dbReference type="InterPro" id="IPR036390">
    <property type="entry name" value="WH_DNA-bd_sf"/>
</dbReference>
<proteinExistence type="predicted"/>
<protein>
    <submittedName>
        <fullName evidence="4">ArsR/SmtB family transcription factor</fullName>
    </submittedName>
</protein>
<dbReference type="Pfam" id="PF12840">
    <property type="entry name" value="HTH_20"/>
    <property type="match status" value="1"/>
</dbReference>
<feature type="domain" description="HVO-1552 C-terminal" evidence="3">
    <location>
        <begin position="107"/>
        <end position="324"/>
    </location>
</feature>
<dbReference type="InterPro" id="IPR011991">
    <property type="entry name" value="ArsR-like_HTH"/>
</dbReference>
<keyword evidence="5" id="KW-1185">Reference proteome</keyword>
<dbReference type="Proteomes" id="UP001595925">
    <property type="component" value="Unassembled WGS sequence"/>
</dbReference>